<dbReference type="AlphaFoldDB" id="A0AAW2E4W7"/>
<gene>
    <name evidence="2" type="ORF">SO802_004503</name>
</gene>
<evidence type="ECO:0000256" key="1">
    <source>
        <dbReference type="SAM" id="Phobius"/>
    </source>
</evidence>
<reference evidence="2 3" key="1">
    <citation type="submission" date="2024-01" db="EMBL/GenBank/DDBJ databases">
        <title>A telomere-to-telomere, gap-free genome of sweet tea (Lithocarpus litseifolius).</title>
        <authorList>
            <person name="Zhou J."/>
        </authorList>
    </citation>
    <scope>NUCLEOTIDE SEQUENCE [LARGE SCALE GENOMIC DNA]</scope>
    <source>
        <strain evidence="2">Zhou-2022a</strain>
        <tissue evidence="2">Leaf</tissue>
    </source>
</reference>
<sequence length="110" mass="12677">MELVRQILKAAKVLKSMKITVTSYLGLKLKLLIRKNWGSFKGALRIVKLHLKKDVSHDEARSSWILHVTCFALISLCYSFAAFAVSEFIPMVHCKMLEDLTFICHLLQLW</sequence>
<feature type="transmembrane region" description="Helical" evidence="1">
    <location>
        <begin position="64"/>
        <end position="86"/>
    </location>
</feature>
<proteinExistence type="predicted"/>
<evidence type="ECO:0000313" key="3">
    <source>
        <dbReference type="Proteomes" id="UP001459277"/>
    </source>
</evidence>
<organism evidence="2 3">
    <name type="scientific">Lithocarpus litseifolius</name>
    <dbReference type="NCBI Taxonomy" id="425828"/>
    <lineage>
        <taxon>Eukaryota</taxon>
        <taxon>Viridiplantae</taxon>
        <taxon>Streptophyta</taxon>
        <taxon>Embryophyta</taxon>
        <taxon>Tracheophyta</taxon>
        <taxon>Spermatophyta</taxon>
        <taxon>Magnoliopsida</taxon>
        <taxon>eudicotyledons</taxon>
        <taxon>Gunneridae</taxon>
        <taxon>Pentapetalae</taxon>
        <taxon>rosids</taxon>
        <taxon>fabids</taxon>
        <taxon>Fagales</taxon>
        <taxon>Fagaceae</taxon>
        <taxon>Lithocarpus</taxon>
    </lineage>
</organism>
<name>A0AAW2E4W7_9ROSI</name>
<protein>
    <submittedName>
        <fullName evidence="2">Uncharacterized protein</fullName>
    </submittedName>
</protein>
<keyword evidence="3" id="KW-1185">Reference proteome</keyword>
<comment type="caution">
    <text evidence="2">The sequence shown here is derived from an EMBL/GenBank/DDBJ whole genome shotgun (WGS) entry which is preliminary data.</text>
</comment>
<keyword evidence="1" id="KW-0812">Transmembrane</keyword>
<keyword evidence="1" id="KW-0472">Membrane</keyword>
<accession>A0AAW2E4W7</accession>
<evidence type="ECO:0000313" key="2">
    <source>
        <dbReference type="EMBL" id="KAL0017434.1"/>
    </source>
</evidence>
<keyword evidence="1" id="KW-1133">Transmembrane helix</keyword>
<dbReference type="EMBL" id="JAZDWU010000001">
    <property type="protein sequence ID" value="KAL0017434.1"/>
    <property type="molecule type" value="Genomic_DNA"/>
</dbReference>
<dbReference type="Proteomes" id="UP001459277">
    <property type="component" value="Unassembled WGS sequence"/>
</dbReference>